<proteinExistence type="predicted"/>
<name>A0A4R1MYX6_9FIRM</name>
<dbReference type="EMBL" id="SMGQ01000011">
    <property type="protein sequence ID" value="TCK98517.1"/>
    <property type="molecule type" value="Genomic_DNA"/>
</dbReference>
<accession>A0A4R1MYX6</accession>
<dbReference type="AlphaFoldDB" id="A0A4R1MYX6"/>
<keyword evidence="1" id="KW-0238">DNA-binding</keyword>
<dbReference type="InterPro" id="IPR038056">
    <property type="entry name" value="YjbR-like_sf"/>
</dbReference>
<dbReference type="GO" id="GO:0003677">
    <property type="term" value="F:DNA binding"/>
    <property type="evidence" value="ECO:0007669"/>
    <property type="project" value="UniProtKB-KW"/>
</dbReference>
<dbReference type="InterPro" id="IPR058532">
    <property type="entry name" value="YjbR/MT2646/Rv2570-like"/>
</dbReference>
<dbReference type="OrthoDB" id="9789813at2"/>
<dbReference type="InterPro" id="IPR007351">
    <property type="entry name" value="YjbR"/>
</dbReference>
<evidence type="ECO:0000313" key="2">
    <source>
        <dbReference type="Proteomes" id="UP000294545"/>
    </source>
</evidence>
<keyword evidence="2" id="KW-1185">Reference proteome</keyword>
<dbReference type="SUPFAM" id="SSF142906">
    <property type="entry name" value="YjbR-like"/>
    <property type="match status" value="1"/>
</dbReference>
<sequence>MQYKWLDEYLLSKVGATKDFKEEWQWHRYLIGGKMFGAICKNKVGEPIVTVKCDPLFGESLRNQYADVNEGYYMNKVHWNSVNLESDVPETVIKLMVDQSYQLVFNALSKKMQREIAAE</sequence>
<dbReference type="Proteomes" id="UP000294545">
    <property type="component" value="Unassembled WGS sequence"/>
</dbReference>
<dbReference type="PANTHER" id="PTHR35145">
    <property type="entry name" value="CYTOPLASMIC PROTEIN-RELATED"/>
    <property type="match status" value="1"/>
</dbReference>
<gene>
    <name evidence="1" type="ORF">EDC19_0939</name>
</gene>
<organism evidence="1 2">
    <name type="scientific">Natranaerovirga hydrolytica</name>
    <dbReference type="NCBI Taxonomy" id="680378"/>
    <lineage>
        <taxon>Bacteria</taxon>
        <taxon>Bacillati</taxon>
        <taxon>Bacillota</taxon>
        <taxon>Clostridia</taxon>
        <taxon>Lachnospirales</taxon>
        <taxon>Natranaerovirgaceae</taxon>
        <taxon>Natranaerovirga</taxon>
    </lineage>
</organism>
<comment type="caution">
    <text evidence="1">The sequence shown here is derived from an EMBL/GenBank/DDBJ whole genome shotgun (WGS) entry which is preliminary data.</text>
</comment>
<reference evidence="1 2" key="1">
    <citation type="submission" date="2019-03" db="EMBL/GenBank/DDBJ databases">
        <title>Genomic Encyclopedia of Type Strains, Phase IV (KMG-IV): sequencing the most valuable type-strain genomes for metagenomic binning, comparative biology and taxonomic classification.</title>
        <authorList>
            <person name="Goeker M."/>
        </authorList>
    </citation>
    <scope>NUCLEOTIDE SEQUENCE [LARGE SCALE GENOMIC DNA]</scope>
    <source>
        <strain evidence="1 2">DSM 24176</strain>
    </source>
</reference>
<evidence type="ECO:0000313" key="1">
    <source>
        <dbReference type="EMBL" id="TCK98517.1"/>
    </source>
</evidence>
<protein>
    <submittedName>
        <fullName evidence="1">Putative DNA-binding protein (MmcQ/YjbR family)</fullName>
    </submittedName>
</protein>
<dbReference type="PANTHER" id="PTHR35145:SF1">
    <property type="entry name" value="CYTOPLASMIC PROTEIN"/>
    <property type="match status" value="1"/>
</dbReference>
<dbReference type="RefSeq" id="WP_132281222.1">
    <property type="nucleotide sequence ID" value="NZ_SMGQ01000011.1"/>
</dbReference>
<dbReference type="Pfam" id="PF04237">
    <property type="entry name" value="YjbR"/>
    <property type="match status" value="1"/>
</dbReference>
<dbReference type="Gene3D" id="3.90.1150.30">
    <property type="match status" value="1"/>
</dbReference>